<evidence type="ECO:0000256" key="9">
    <source>
        <dbReference type="ARBA" id="ARBA00023316"/>
    </source>
</evidence>
<reference evidence="16" key="1">
    <citation type="journal article" date="2019" name="Int. J. Syst. Evol. Microbiol.">
        <title>The Global Catalogue of Microorganisms (GCM) 10K type strain sequencing project: providing services to taxonomists for standard genome sequencing and annotation.</title>
        <authorList>
            <consortium name="The Broad Institute Genomics Platform"/>
            <consortium name="The Broad Institute Genome Sequencing Center for Infectious Disease"/>
            <person name="Wu L."/>
            <person name="Ma J."/>
        </authorList>
    </citation>
    <scope>NUCLEOTIDE SEQUENCE [LARGE SCALE GENOMIC DNA]</scope>
    <source>
        <strain evidence="16">JCM 18657</strain>
    </source>
</reference>
<keyword evidence="9 10" id="KW-0961">Cell wall biogenesis/degradation</keyword>
<dbReference type="SUPFAM" id="SSF53623">
    <property type="entry name" value="MurD-like peptide ligases, catalytic domain"/>
    <property type="match status" value="1"/>
</dbReference>
<dbReference type="InterPro" id="IPR036615">
    <property type="entry name" value="Mur_ligase_C_dom_sf"/>
</dbReference>
<keyword evidence="5 10" id="KW-0067">ATP-binding</keyword>
<evidence type="ECO:0000256" key="4">
    <source>
        <dbReference type="ARBA" id="ARBA00022741"/>
    </source>
</evidence>
<dbReference type="Gene3D" id="3.40.1390.10">
    <property type="entry name" value="MurE/MurF, N-terminal domain"/>
    <property type="match status" value="1"/>
</dbReference>
<evidence type="ECO:0000256" key="8">
    <source>
        <dbReference type="ARBA" id="ARBA00023306"/>
    </source>
</evidence>
<dbReference type="EMBL" id="JBHTGQ010000002">
    <property type="protein sequence ID" value="MFC7748671.1"/>
    <property type="molecule type" value="Genomic_DNA"/>
</dbReference>
<accession>A0ABW2V1N9</accession>
<dbReference type="PANTHER" id="PTHR43024:SF1">
    <property type="entry name" value="UDP-N-ACETYLMURAMOYL-TRIPEPTIDE--D-ALANYL-D-ALANINE LIGASE"/>
    <property type="match status" value="1"/>
</dbReference>
<dbReference type="Pfam" id="PF02875">
    <property type="entry name" value="Mur_ligase_C"/>
    <property type="match status" value="1"/>
</dbReference>
<keyword evidence="16" id="KW-1185">Reference proteome</keyword>
<dbReference type="Gene3D" id="3.40.1190.10">
    <property type="entry name" value="Mur-like, catalytic domain"/>
    <property type="match status" value="1"/>
</dbReference>
<comment type="subcellular location">
    <subcellularLocation>
        <location evidence="10 11">Cytoplasm</location>
    </subcellularLocation>
</comment>
<dbReference type="HAMAP" id="MF_02019">
    <property type="entry name" value="MurF"/>
    <property type="match status" value="1"/>
</dbReference>
<dbReference type="InterPro" id="IPR035911">
    <property type="entry name" value="MurE/MurF_N"/>
</dbReference>
<dbReference type="SUPFAM" id="SSF53244">
    <property type="entry name" value="MurD-like peptide ligases, peptide-binding domain"/>
    <property type="match status" value="1"/>
</dbReference>
<dbReference type="PANTHER" id="PTHR43024">
    <property type="entry name" value="UDP-N-ACETYLMURAMOYL-TRIPEPTIDE--D-ALANYL-D-ALANINE LIGASE"/>
    <property type="match status" value="1"/>
</dbReference>
<evidence type="ECO:0000256" key="5">
    <source>
        <dbReference type="ARBA" id="ARBA00022840"/>
    </source>
</evidence>
<gene>
    <name evidence="10 15" type="primary">murF</name>
    <name evidence="15" type="ORF">ACFQWB_01755</name>
</gene>
<feature type="domain" description="Mur ligase central" evidence="14">
    <location>
        <begin position="111"/>
        <end position="299"/>
    </location>
</feature>
<feature type="domain" description="Mur ligase C-terminal" evidence="13">
    <location>
        <begin position="322"/>
        <end position="448"/>
    </location>
</feature>
<evidence type="ECO:0000256" key="3">
    <source>
        <dbReference type="ARBA" id="ARBA00022618"/>
    </source>
</evidence>
<dbReference type="InterPro" id="IPR013221">
    <property type="entry name" value="Mur_ligase_cen"/>
</dbReference>
<sequence>MINRTLAQIAAMCGGEVSAGSRPDAVVRGVCIDTRKLAPGQLFIPFVGAKQDGHDYVAQAAALGAAAALWQRDHGSPPEGIDAVLVDDSLRALQALARAYRRELPVRVVGVTGSNGKTTTKDLAAAVVGSCYRTHKTSGNMNSHIGLPLTLLSLSEDTEVAVLEMGMRGRGEIEQLTRIAEPDVAVITNIGEAHLMQLGSREEIARAKLEIVLGLKPGGVLITPGDEPLIDAHLSEFRQPDTLKRITFGRGAGNDLYPVATLADASGMHFTTNWETAPTFFLPLLGRHNVLNALAAIAAGVALGISFRDIARGLRGAELSGMRIEIVKSANGATIVNDAYNASPSSMHAAIDLLEEMKGYRRKYAVIGDMLELGAREVEYHREIGARLSPDVVDGVFAYGPLSAYSAEEAAKRYPDLMVRAYDDKDALLRDLTGVLDERDVVLVKGSRGMKLEELVHALQQTSEH</sequence>
<dbReference type="NCBIfam" id="TIGR01143">
    <property type="entry name" value="murF"/>
    <property type="match status" value="1"/>
</dbReference>
<dbReference type="Pfam" id="PF01225">
    <property type="entry name" value="Mur_ligase"/>
    <property type="match status" value="1"/>
</dbReference>
<evidence type="ECO:0000313" key="15">
    <source>
        <dbReference type="EMBL" id="MFC7748671.1"/>
    </source>
</evidence>
<keyword evidence="7 10" id="KW-0573">Peptidoglycan synthesis</keyword>
<dbReference type="EC" id="6.3.2.10" evidence="10 11"/>
<dbReference type="InterPro" id="IPR005863">
    <property type="entry name" value="UDP-N-AcMur_synth"/>
</dbReference>
<dbReference type="InterPro" id="IPR051046">
    <property type="entry name" value="MurCDEF_CellWall_CoF430Synth"/>
</dbReference>
<evidence type="ECO:0000256" key="7">
    <source>
        <dbReference type="ARBA" id="ARBA00022984"/>
    </source>
</evidence>
<protein>
    <recommendedName>
        <fullName evidence="10 11">UDP-N-acetylmuramoyl-tripeptide--D-alanyl-D-alanine ligase</fullName>
        <ecNumber evidence="10 11">6.3.2.10</ecNumber>
    </recommendedName>
    <alternativeName>
        <fullName evidence="10">D-alanyl-D-alanine-adding enzyme</fullName>
    </alternativeName>
</protein>
<comment type="caution">
    <text evidence="15">The sequence shown here is derived from an EMBL/GenBank/DDBJ whole genome shotgun (WGS) entry which is preliminary data.</text>
</comment>
<dbReference type="SUPFAM" id="SSF63418">
    <property type="entry name" value="MurE/MurF N-terminal domain"/>
    <property type="match status" value="1"/>
</dbReference>
<dbReference type="Proteomes" id="UP001596528">
    <property type="component" value="Unassembled WGS sequence"/>
</dbReference>
<evidence type="ECO:0000256" key="11">
    <source>
        <dbReference type="RuleBase" id="RU004136"/>
    </source>
</evidence>
<name>A0ABW2V1N9_9BACL</name>
<dbReference type="Pfam" id="PF08245">
    <property type="entry name" value="Mur_ligase_M"/>
    <property type="match status" value="1"/>
</dbReference>
<evidence type="ECO:0000256" key="1">
    <source>
        <dbReference type="ARBA" id="ARBA00022490"/>
    </source>
</evidence>
<comment type="pathway">
    <text evidence="10 11">Cell wall biogenesis; peptidoglycan biosynthesis.</text>
</comment>
<dbReference type="RefSeq" id="WP_138787714.1">
    <property type="nucleotide sequence ID" value="NZ_JBHTGQ010000002.1"/>
</dbReference>
<dbReference type="InterPro" id="IPR036565">
    <property type="entry name" value="Mur-like_cat_sf"/>
</dbReference>
<dbReference type="GO" id="GO:0047480">
    <property type="term" value="F:UDP-N-acetylmuramoyl-tripeptide-D-alanyl-D-alanine ligase activity"/>
    <property type="evidence" value="ECO:0007669"/>
    <property type="project" value="UniProtKB-EC"/>
</dbReference>
<evidence type="ECO:0000256" key="10">
    <source>
        <dbReference type="HAMAP-Rule" id="MF_02019"/>
    </source>
</evidence>
<keyword evidence="6 10" id="KW-0133">Cell shape</keyword>
<keyword evidence="2 10" id="KW-0436">Ligase</keyword>
<evidence type="ECO:0000256" key="2">
    <source>
        <dbReference type="ARBA" id="ARBA00022598"/>
    </source>
</evidence>
<organism evidence="15 16">
    <name type="scientific">Paenibacillus thermoaerophilus</name>
    <dbReference type="NCBI Taxonomy" id="1215385"/>
    <lineage>
        <taxon>Bacteria</taxon>
        <taxon>Bacillati</taxon>
        <taxon>Bacillota</taxon>
        <taxon>Bacilli</taxon>
        <taxon>Bacillales</taxon>
        <taxon>Paenibacillaceae</taxon>
        <taxon>Paenibacillus</taxon>
    </lineage>
</organism>
<comment type="catalytic activity">
    <reaction evidence="10 11">
        <text>D-alanyl-D-alanine + UDP-N-acetyl-alpha-D-muramoyl-L-alanyl-gamma-D-glutamyl-meso-2,6-diaminopimelate + ATP = UDP-N-acetyl-alpha-D-muramoyl-L-alanyl-gamma-D-glutamyl-meso-2,6-diaminopimeloyl-D-alanyl-D-alanine + ADP + phosphate + H(+)</text>
        <dbReference type="Rhea" id="RHEA:28374"/>
        <dbReference type="ChEBI" id="CHEBI:15378"/>
        <dbReference type="ChEBI" id="CHEBI:30616"/>
        <dbReference type="ChEBI" id="CHEBI:43474"/>
        <dbReference type="ChEBI" id="CHEBI:57822"/>
        <dbReference type="ChEBI" id="CHEBI:61386"/>
        <dbReference type="ChEBI" id="CHEBI:83905"/>
        <dbReference type="ChEBI" id="CHEBI:456216"/>
        <dbReference type="EC" id="6.3.2.10"/>
    </reaction>
</comment>
<feature type="domain" description="Mur ligase N-terminal catalytic" evidence="12">
    <location>
        <begin position="27"/>
        <end position="100"/>
    </location>
</feature>
<dbReference type="Gene3D" id="3.90.190.20">
    <property type="entry name" value="Mur ligase, C-terminal domain"/>
    <property type="match status" value="1"/>
</dbReference>
<evidence type="ECO:0000313" key="16">
    <source>
        <dbReference type="Proteomes" id="UP001596528"/>
    </source>
</evidence>
<comment type="function">
    <text evidence="10 11">Involved in cell wall formation. Catalyzes the final step in the synthesis of UDP-N-acetylmuramoyl-pentapeptide, the precursor of murein.</text>
</comment>
<keyword evidence="1 10" id="KW-0963">Cytoplasm</keyword>
<evidence type="ECO:0000259" key="13">
    <source>
        <dbReference type="Pfam" id="PF02875"/>
    </source>
</evidence>
<proteinExistence type="inferred from homology"/>
<evidence type="ECO:0000259" key="14">
    <source>
        <dbReference type="Pfam" id="PF08245"/>
    </source>
</evidence>
<dbReference type="InterPro" id="IPR000713">
    <property type="entry name" value="Mur_ligase_N"/>
</dbReference>
<keyword evidence="8 10" id="KW-0131">Cell cycle</keyword>
<keyword evidence="4 10" id="KW-0547">Nucleotide-binding</keyword>
<feature type="binding site" evidence="10">
    <location>
        <begin position="113"/>
        <end position="119"/>
    </location>
    <ligand>
        <name>ATP</name>
        <dbReference type="ChEBI" id="CHEBI:30616"/>
    </ligand>
</feature>
<keyword evidence="3 10" id="KW-0132">Cell division</keyword>
<comment type="similarity">
    <text evidence="10">Belongs to the MurCDEF family. MurF subfamily.</text>
</comment>
<dbReference type="InterPro" id="IPR004101">
    <property type="entry name" value="Mur_ligase_C"/>
</dbReference>
<evidence type="ECO:0000256" key="6">
    <source>
        <dbReference type="ARBA" id="ARBA00022960"/>
    </source>
</evidence>
<evidence type="ECO:0000259" key="12">
    <source>
        <dbReference type="Pfam" id="PF01225"/>
    </source>
</evidence>